<dbReference type="SUPFAM" id="SSF53613">
    <property type="entry name" value="Ribokinase-like"/>
    <property type="match status" value="1"/>
</dbReference>
<dbReference type="Gene3D" id="3.40.1190.20">
    <property type="match status" value="1"/>
</dbReference>
<keyword evidence="3 4" id="KW-0418">Kinase</keyword>
<proteinExistence type="inferred from homology"/>
<evidence type="ECO:0000313" key="6">
    <source>
        <dbReference type="EMBL" id="QDP95679.1"/>
    </source>
</evidence>
<evidence type="ECO:0000256" key="3">
    <source>
        <dbReference type="ARBA" id="ARBA00022777"/>
    </source>
</evidence>
<dbReference type="InterPro" id="IPR029056">
    <property type="entry name" value="Ribokinase-like"/>
</dbReference>
<keyword evidence="2 4" id="KW-0808">Transferase</keyword>
<accession>A0A516PWX9</accession>
<dbReference type="EMBL" id="CP041692">
    <property type="protein sequence ID" value="QDP95679.1"/>
    <property type="molecule type" value="Genomic_DNA"/>
</dbReference>
<dbReference type="OrthoDB" id="7946249at2"/>
<evidence type="ECO:0000313" key="7">
    <source>
        <dbReference type="Proteomes" id="UP000319263"/>
    </source>
</evidence>
<dbReference type="PANTHER" id="PTHR10584:SF166">
    <property type="entry name" value="RIBOKINASE"/>
    <property type="match status" value="1"/>
</dbReference>
<feature type="domain" description="Carbohydrate kinase PfkB" evidence="5">
    <location>
        <begin position="62"/>
        <end position="326"/>
    </location>
</feature>
<dbReference type="Proteomes" id="UP000319263">
    <property type="component" value="Chromosome"/>
</dbReference>
<dbReference type="AlphaFoldDB" id="A0A516PWX9"/>
<dbReference type="PRINTS" id="PR00990">
    <property type="entry name" value="RIBOKINASE"/>
</dbReference>
<evidence type="ECO:0000256" key="2">
    <source>
        <dbReference type="ARBA" id="ARBA00022679"/>
    </source>
</evidence>
<protein>
    <submittedName>
        <fullName evidence="6">Carbohydrate kinase</fullName>
    </submittedName>
</protein>
<sequence>MGRRPGTGREAGSARFVGGEPSAVKDWAQRADPTGGSVADEPIDLLFSGAIFCDLVFAGVSNPEAGTEVYADGFAISPGGAANTAVAAARLGRRTALLSELGDDLLGETIRRSLAEEECLDVGWIAERHGYQTPVTAAMTGPRDRRFVTYAEDECNLDWPVDAPAVSAAHVSVDGNLRPWVRRLRESGTLIYGGVGWDDSGLWSEGILERLDQVDVFVPNDVEAMNYTRTATAAEAAVALGRYVGLVVVTCGRDGAIAYQRGTGELDRIEAVPMRAADPTGAGDVFVAALMTSFDVGWPLAQRLRFANLCAALSVQSLGGARSAPTLSMIERFLTSQTVADEDLIRDELPEGDQLLRVDWKPGAEWDPIIDWLRTRR</sequence>
<dbReference type="InterPro" id="IPR011611">
    <property type="entry name" value="PfkB_dom"/>
</dbReference>
<dbReference type="KEGG" id="mik:FOE78_06960"/>
<evidence type="ECO:0000259" key="5">
    <source>
        <dbReference type="Pfam" id="PF00294"/>
    </source>
</evidence>
<comment type="similarity">
    <text evidence="1 4">Belongs to the carbohydrate kinase PfkB family.</text>
</comment>
<dbReference type="PROSITE" id="PS00584">
    <property type="entry name" value="PFKB_KINASES_2"/>
    <property type="match status" value="1"/>
</dbReference>
<evidence type="ECO:0000256" key="4">
    <source>
        <dbReference type="RuleBase" id="RU003704"/>
    </source>
</evidence>
<dbReference type="InterPro" id="IPR002173">
    <property type="entry name" value="Carboh/pur_kinase_PfkB_CS"/>
</dbReference>
<dbReference type="Pfam" id="PF00294">
    <property type="entry name" value="PfkB"/>
    <property type="match status" value="1"/>
</dbReference>
<reference evidence="6 7" key="1">
    <citation type="submission" date="2019-07" db="EMBL/GenBank/DDBJ databases">
        <title>Microlunatus dokdonensis sp. nov. isolated from the rhizospheric soil of the wild plant Elymus tsukushiensis.</title>
        <authorList>
            <person name="Ghim S.-Y."/>
            <person name="Hwang Y.-J."/>
            <person name="Son J.-S."/>
            <person name="Shin J.-H."/>
        </authorList>
    </citation>
    <scope>NUCLEOTIDE SEQUENCE [LARGE SCALE GENOMIC DNA]</scope>
    <source>
        <strain evidence="6 7">KUDC0627</strain>
    </source>
</reference>
<evidence type="ECO:0000256" key="1">
    <source>
        <dbReference type="ARBA" id="ARBA00010688"/>
    </source>
</evidence>
<dbReference type="GO" id="GO:0016301">
    <property type="term" value="F:kinase activity"/>
    <property type="evidence" value="ECO:0007669"/>
    <property type="project" value="UniProtKB-KW"/>
</dbReference>
<organism evidence="6 7">
    <name type="scientific">Microlunatus elymi</name>
    <dbReference type="NCBI Taxonomy" id="2596828"/>
    <lineage>
        <taxon>Bacteria</taxon>
        <taxon>Bacillati</taxon>
        <taxon>Actinomycetota</taxon>
        <taxon>Actinomycetes</taxon>
        <taxon>Propionibacteriales</taxon>
        <taxon>Propionibacteriaceae</taxon>
        <taxon>Microlunatus</taxon>
    </lineage>
</organism>
<gene>
    <name evidence="6" type="ORF">FOE78_06960</name>
</gene>
<name>A0A516PWX9_9ACTN</name>
<dbReference type="PANTHER" id="PTHR10584">
    <property type="entry name" value="SUGAR KINASE"/>
    <property type="match status" value="1"/>
</dbReference>
<keyword evidence="7" id="KW-1185">Reference proteome</keyword>
<dbReference type="InterPro" id="IPR002139">
    <property type="entry name" value="Ribo/fructo_kinase"/>
</dbReference>
<dbReference type="GO" id="GO:0006796">
    <property type="term" value="P:phosphate-containing compound metabolic process"/>
    <property type="evidence" value="ECO:0007669"/>
    <property type="project" value="UniProtKB-ARBA"/>
</dbReference>